<name>A0A9X2W983_9ENTR</name>
<dbReference type="RefSeq" id="WP_271124122.1">
    <property type="nucleotide sequence ID" value="NZ_JALHAN010000068.1"/>
</dbReference>
<evidence type="ECO:0000313" key="3">
    <source>
        <dbReference type="EMBL" id="MCT4703391.1"/>
    </source>
</evidence>
<dbReference type="AlphaFoldDB" id="A0A9X2W983"/>
<dbReference type="PANTHER" id="PTHR12338:SF5">
    <property type="entry name" value="ANTIGEN 43-RELATED"/>
    <property type="match status" value="1"/>
</dbReference>
<accession>A0A9X2W983</accession>
<feature type="compositionally biased region" description="Pro residues" evidence="1">
    <location>
        <begin position="570"/>
        <end position="591"/>
    </location>
</feature>
<dbReference type="GO" id="GO:0019867">
    <property type="term" value="C:outer membrane"/>
    <property type="evidence" value="ECO:0007669"/>
    <property type="project" value="InterPro"/>
</dbReference>
<dbReference type="Pfam" id="PF18883">
    <property type="entry name" value="AC_1"/>
    <property type="match status" value="1"/>
</dbReference>
<dbReference type="SUPFAM" id="SSF103515">
    <property type="entry name" value="Autotransporter"/>
    <property type="match status" value="1"/>
</dbReference>
<dbReference type="SMART" id="SM00869">
    <property type="entry name" value="Autotransporter"/>
    <property type="match status" value="1"/>
</dbReference>
<feature type="region of interest" description="Disordered" evidence="1">
    <location>
        <begin position="563"/>
        <end position="591"/>
    </location>
</feature>
<organism evidence="3 4">
    <name type="scientific">Dryocola boscaweniae</name>
    <dbReference type="NCBI Taxonomy" id="2925397"/>
    <lineage>
        <taxon>Bacteria</taxon>
        <taxon>Pseudomonadati</taxon>
        <taxon>Pseudomonadota</taxon>
        <taxon>Gammaproteobacteria</taxon>
        <taxon>Enterobacterales</taxon>
        <taxon>Enterobacteriaceae</taxon>
        <taxon>Dryocola</taxon>
    </lineage>
</organism>
<reference evidence="3" key="1">
    <citation type="submission" date="2022-03" db="EMBL/GenBank/DDBJ databases">
        <title>Proposal of a novel genus Dryocolo and two novel species.</title>
        <authorList>
            <person name="Maddock D.W."/>
            <person name="Brady C.L."/>
            <person name="Denman S."/>
            <person name="Arnold D."/>
        </authorList>
    </citation>
    <scope>NUCLEOTIDE SEQUENCE</scope>
    <source>
        <strain evidence="3">H6W4</strain>
    </source>
</reference>
<dbReference type="PROSITE" id="PS51208">
    <property type="entry name" value="AUTOTRANSPORTER"/>
    <property type="match status" value="1"/>
</dbReference>
<dbReference type="Pfam" id="PF03797">
    <property type="entry name" value="Autotransporter"/>
    <property type="match status" value="1"/>
</dbReference>
<dbReference type="Gene3D" id="2.40.128.130">
    <property type="entry name" value="Autotransporter beta-domain"/>
    <property type="match status" value="1"/>
</dbReference>
<proteinExistence type="predicted"/>
<dbReference type="InterPro" id="IPR011050">
    <property type="entry name" value="Pectin_lyase_fold/virulence"/>
</dbReference>
<feature type="domain" description="Autotransporter" evidence="2">
    <location>
        <begin position="650"/>
        <end position="938"/>
    </location>
</feature>
<comment type="caution">
    <text evidence="3">The sequence shown here is derived from an EMBL/GenBank/DDBJ whole genome shotgun (WGS) entry which is preliminary data.</text>
</comment>
<sequence length="938" mass="99177">MTFENDTNGTFIIQAKNSADFTATRLLLNSSGNRGGGVWIDNAKFTAQDLKINVSGNSGSGIYLANNSEAMLNNIQIAAQNNALGLDLDGTWSTAQGRAIARASDSIIATAGGDAIRVMAGDLALNNVTAATLGNYSYALNANTDAKIDVEGGSFSTQGEYSDAVWIVSQESSATLNNAVITTQGRRSTAVNAQKGTANVANSILETQGENAYGLYTENQIQGDRLSITTSGTSGAGLFTALGGTGTLTNSTIMTHGELAPGLLAYPGSRINADNVQIETTGKESFGLWGRAGTLNISNSLVSTAGEEASGLYVNGYSSTAATGNSVSLDKVTLKSEQAQAINVSTAALSLEVKDSALSGGNGQLMTVSHYEDTIDPANNLYSDVAFNAANSSLNGDISVSDPGNIVKVNLTSGSVLNGAANNVTSLALDDSSHWNINNNSVVGQLTNNGTVAFSSQNRFDTLTVTGDYAGNGGALVMNSVLGSDSSPANRVIIGGDVLEGTTNISINNLGGHGAQTVEGIKIVDVGGTSLGRFVKMDRIIAGAYDYDLIKQGESWYLTSSLANSDTAPEPTPDSVPAPTPAPAPVPVPAPGLVPAPAPDVVPVRQPKAPPAVRPEAASYTANLAAANTLFMMSLHDRLGETQFINMLTGQKEVTSLWLRQIGAHNVWRDASGQLKTQSNRYIAQIGGDVARWSTDGQDRWHVGFMAGYGNNHSNSHNRLSGYSSRGSVDGYSIGGYATWYANKENHTGAWLDSWLQYSWFNNEVKGEMLTAESYKSHGITASLESGYTWKAGQFLGSRGSVNEWFIQPKAQAVWMGVRADNHHEANGTRVSDDGQGNVMTRLGIRTFLKSHHERDKNKQREFQPYIELSWLHNTRDFAARLDDARVSQSGASNLGEVKVGLEGQINPRLNLWGNVSVQMGDTGYNDSAAMIGMKYNF</sequence>
<dbReference type="NCBIfam" id="TIGR01414">
    <property type="entry name" value="autotrans_barl"/>
    <property type="match status" value="1"/>
</dbReference>
<dbReference type="InterPro" id="IPR012332">
    <property type="entry name" value="Autotransporter_pectin_lyase_C"/>
</dbReference>
<evidence type="ECO:0000256" key="1">
    <source>
        <dbReference type="SAM" id="MobiDB-lite"/>
    </source>
</evidence>
<dbReference type="CDD" id="cd01344">
    <property type="entry name" value="PL2_Passenger_AT"/>
    <property type="match status" value="1"/>
</dbReference>
<dbReference type="Gene3D" id="2.160.20.20">
    <property type="match status" value="2"/>
</dbReference>
<dbReference type="InterPro" id="IPR043990">
    <property type="entry name" value="AC_1"/>
</dbReference>
<protein>
    <submittedName>
        <fullName evidence="3">Autotransporter outer membrane beta-barrel domain-containing protein</fullName>
    </submittedName>
</protein>
<evidence type="ECO:0000259" key="2">
    <source>
        <dbReference type="PROSITE" id="PS51208"/>
    </source>
</evidence>
<dbReference type="PANTHER" id="PTHR12338">
    <property type="entry name" value="AUTOTRANSPORTER"/>
    <property type="match status" value="1"/>
</dbReference>
<dbReference type="SUPFAM" id="SSF51126">
    <property type="entry name" value="Pectin lyase-like"/>
    <property type="match status" value="1"/>
</dbReference>
<dbReference type="InterPro" id="IPR036709">
    <property type="entry name" value="Autotransporte_beta_dom_sf"/>
</dbReference>
<dbReference type="EMBL" id="JALHAP010000081">
    <property type="protein sequence ID" value="MCT4703391.1"/>
    <property type="molecule type" value="Genomic_DNA"/>
</dbReference>
<dbReference type="InterPro" id="IPR050909">
    <property type="entry name" value="Bact_Autotransporter_VF"/>
</dbReference>
<evidence type="ECO:0000313" key="4">
    <source>
        <dbReference type="Proteomes" id="UP001150641"/>
    </source>
</evidence>
<gene>
    <name evidence="3" type="ORF">MUA00_16555</name>
</gene>
<keyword evidence="4" id="KW-1185">Reference proteome</keyword>
<dbReference type="InterPro" id="IPR006315">
    <property type="entry name" value="OM_autotransptr_brl_dom"/>
</dbReference>
<dbReference type="Proteomes" id="UP001150641">
    <property type="component" value="Unassembled WGS sequence"/>
</dbReference>
<dbReference type="InterPro" id="IPR005546">
    <property type="entry name" value="Autotransporte_beta"/>
</dbReference>